<dbReference type="InterPro" id="IPR052514">
    <property type="entry name" value="SAM-dependent_MTase"/>
</dbReference>
<dbReference type="OrthoDB" id="424472at2"/>
<proteinExistence type="predicted"/>
<keyword evidence="3" id="KW-1185">Reference proteome</keyword>
<accession>A0A3N0DTA5</accession>
<dbReference type="InterPro" id="IPR006342">
    <property type="entry name" value="FkbM_mtfrase"/>
</dbReference>
<dbReference type="PANTHER" id="PTHR34203:SF15">
    <property type="entry name" value="SLL1173 PROTEIN"/>
    <property type="match status" value="1"/>
</dbReference>
<comment type="caution">
    <text evidence="2">The sequence shown here is derived from an EMBL/GenBank/DDBJ whole genome shotgun (WGS) entry which is preliminary data.</text>
</comment>
<dbReference type="RefSeq" id="WP_123233322.1">
    <property type="nucleotide sequence ID" value="NZ_RJSG01000002.1"/>
</dbReference>
<dbReference type="AlphaFoldDB" id="A0A3N0DTA5"/>
<reference evidence="2 3" key="1">
    <citation type="submission" date="2018-11" db="EMBL/GenBank/DDBJ databases">
        <authorList>
            <person name="Li F."/>
        </authorList>
    </citation>
    <scope>NUCLEOTIDE SEQUENCE [LARGE SCALE GENOMIC DNA]</scope>
    <source>
        <strain evidence="2 3">KIS18-7</strain>
    </source>
</reference>
<keyword evidence="2" id="KW-0489">Methyltransferase</keyword>
<dbReference type="GO" id="GO:0008168">
    <property type="term" value="F:methyltransferase activity"/>
    <property type="evidence" value="ECO:0007669"/>
    <property type="project" value="UniProtKB-KW"/>
</dbReference>
<sequence length="564" mass="61769">MIVESDNSRSWVLKYNLARLVQTPSAFTNWPGLLAGMAREKVAEGPEVLTFHTRSGQTISIPNAPGARVPVYEVFAEDCYDLRWFLGDLIDRPIHVLDIGAHVGTFSTHLASIHPGATVDCFEPSPDTYQFLRSNVEVNGNTERIHTHQKALAGETGFAIFDLQGAGSGHNHMAFDGEATGTGVRVETMAFDEVVAGARGPVEFIKMDCEGGEYDLVYKSSPESWANVQRLVLEYHTMPDESWEELRAWFASVGLHVLRDLRAPIAGTAWLSRTPLRDHEGRGPRSRASKLAYEVKRVSQTPKAFTNWPTLLSGLVREKAGRGPRELTFETRSGQKITSPNVPGARLPAYEQYAEHGYELDWFLEAYQGKQVNAFDVGAHVGTFACHLAEVLPTVDITCFEPSADTVTYLKRNIEQNGLGQRINVVEAALSGETGFAMFSDHGGASVHNGLVDAHPVDDPHAAGSSVKVPTLSFDDAIAQAPGPVTIVKLDCEGGEYQLAYQSAPESWANVERVVLEYHDIPGESWSELRAWFAGVGLHLVGHRPERADLGLAWLARGPVGFKS</sequence>
<dbReference type="Gene3D" id="3.40.50.150">
    <property type="entry name" value="Vaccinia Virus protein VP39"/>
    <property type="match status" value="2"/>
</dbReference>
<evidence type="ECO:0000259" key="1">
    <source>
        <dbReference type="Pfam" id="PF05050"/>
    </source>
</evidence>
<protein>
    <submittedName>
        <fullName evidence="2">FkbM family methyltransferase</fullName>
    </submittedName>
</protein>
<dbReference type="InterPro" id="IPR029063">
    <property type="entry name" value="SAM-dependent_MTases_sf"/>
</dbReference>
<dbReference type="Pfam" id="PF05050">
    <property type="entry name" value="Methyltransf_21"/>
    <property type="match status" value="2"/>
</dbReference>
<dbReference type="Proteomes" id="UP000277094">
    <property type="component" value="Unassembled WGS sequence"/>
</dbReference>
<dbReference type="PANTHER" id="PTHR34203">
    <property type="entry name" value="METHYLTRANSFERASE, FKBM FAMILY PROTEIN"/>
    <property type="match status" value="1"/>
</dbReference>
<dbReference type="NCBIfam" id="TIGR01444">
    <property type="entry name" value="fkbM_fam"/>
    <property type="match status" value="2"/>
</dbReference>
<keyword evidence="2" id="KW-0808">Transferase</keyword>
<dbReference type="GO" id="GO:0032259">
    <property type="term" value="P:methylation"/>
    <property type="evidence" value="ECO:0007669"/>
    <property type="project" value="UniProtKB-KW"/>
</dbReference>
<dbReference type="SUPFAM" id="SSF53335">
    <property type="entry name" value="S-adenosyl-L-methionine-dependent methyltransferases"/>
    <property type="match status" value="2"/>
</dbReference>
<evidence type="ECO:0000313" key="3">
    <source>
        <dbReference type="Proteomes" id="UP000277094"/>
    </source>
</evidence>
<feature type="domain" description="Methyltransferase FkbM" evidence="1">
    <location>
        <begin position="98"/>
        <end position="253"/>
    </location>
</feature>
<feature type="domain" description="Methyltransferase FkbM" evidence="1">
    <location>
        <begin position="376"/>
        <end position="534"/>
    </location>
</feature>
<gene>
    <name evidence="2" type="ORF">EFL95_07070</name>
</gene>
<dbReference type="EMBL" id="RJSG01000002">
    <property type="protein sequence ID" value="RNL78820.1"/>
    <property type="molecule type" value="Genomic_DNA"/>
</dbReference>
<organism evidence="2 3">
    <name type="scientific">Nocardioides marmorisolisilvae</name>
    <dbReference type="NCBI Taxonomy" id="1542737"/>
    <lineage>
        <taxon>Bacteria</taxon>
        <taxon>Bacillati</taxon>
        <taxon>Actinomycetota</taxon>
        <taxon>Actinomycetes</taxon>
        <taxon>Propionibacteriales</taxon>
        <taxon>Nocardioidaceae</taxon>
        <taxon>Nocardioides</taxon>
    </lineage>
</organism>
<name>A0A3N0DTA5_9ACTN</name>
<evidence type="ECO:0000313" key="2">
    <source>
        <dbReference type="EMBL" id="RNL78820.1"/>
    </source>
</evidence>